<evidence type="ECO:0000313" key="2">
    <source>
        <dbReference type="EMBL" id="CAI2383157.1"/>
    </source>
</evidence>
<comment type="caution">
    <text evidence="2">The sequence shown here is derived from an EMBL/GenBank/DDBJ whole genome shotgun (WGS) entry which is preliminary data.</text>
</comment>
<protein>
    <submittedName>
        <fullName evidence="2">Uncharacterized protein</fullName>
    </submittedName>
</protein>
<sequence length="162" mass="19129">MDLREKLQQLKQKLATKVQSHQIGNRAKNKADQTVQKMKDSKNMIKQRSSIRKDKIKKTFQQKRKKFIQRPQETRKKIAKRLNLKDKATTFSKKRKEMFATAKEAYIERKNATFNNLRYFSLFGCTFAALILTKRIPHTVAGFGLAAAFLYPEYIMDYFKKN</sequence>
<name>A0AAD1Y218_EUPCR</name>
<evidence type="ECO:0000256" key="1">
    <source>
        <dbReference type="SAM" id="MobiDB-lite"/>
    </source>
</evidence>
<reference evidence="2" key="1">
    <citation type="submission" date="2023-07" db="EMBL/GenBank/DDBJ databases">
        <authorList>
            <consortium name="AG Swart"/>
            <person name="Singh M."/>
            <person name="Singh A."/>
            <person name="Seah K."/>
            <person name="Emmerich C."/>
        </authorList>
    </citation>
    <scope>NUCLEOTIDE SEQUENCE</scope>
    <source>
        <strain evidence="2">DP1</strain>
    </source>
</reference>
<feature type="region of interest" description="Disordered" evidence="1">
    <location>
        <begin position="16"/>
        <end position="44"/>
    </location>
</feature>
<dbReference type="EMBL" id="CAMPGE010025397">
    <property type="protein sequence ID" value="CAI2383157.1"/>
    <property type="molecule type" value="Genomic_DNA"/>
</dbReference>
<proteinExistence type="predicted"/>
<accession>A0AAD1Y218</accession>
<evidence type="ECO:0000313" key="3">
    <source>
        <dbReference type="Proteomes" id="UP001295684"/>
    </source>
</evidence>
<gene>
    <name evidence="2" type="ORF">ECRASSUSDP1_LOCUS24649</name>
</gene>
<dbReference type="Proteomes" id="UP001295684">
    <property type="component" value="Unassembled WGS sequence"/>
</dbReference>
<keyword evidence="3" id="KW-1185">Reference proteome</keyword>
<dbReference type="AlphaFoldDB" id="A0AAD1Y218"/>
<organism evidence="2 3">
    <name type="scientific">Euplotes crassus</name>
    <dbReference type="NCBI Taxonomy" id="5936"/>
    <lineage>
        <taxon>Eukaryota</taxon>
        <taxon>Sar</taxon>
        <taxon>Alveolata</taxon>
        <taxon>Ciliophora</taxon>
        <taxon>Intramacronucleata</taxon>
        <taxon>Spirotrichea</taxon>
        <taxon>Hypotrichia</taxon>
        <taxon>Euplotida</taxon>
        <taxon>Euplotidae</taxon>
        <taxon>Moneuplotes</taxon>
    </lineage>
</organism>